<proteinExistence type="predicted"/>
<organism evidence="1 2">
    <name type="scientific">Aaosphaeria arxii CBS 175.79</name>
    <dbReference type="NCBI Taxonomy" id="1450172"/>
    <lineage>
        <taxon>Eukaryota</taxon>
        <taxon>Fungi</taxon>
        <taxon>Dikarya</taxon>
        <taxon>Ascomycota</taxon>
        <taxon>Pezizomycotina</taxon>
        <taxon>Dothideomycetes</taxon>
        <taxon>Pleosporomycetidae</taxon>
        <taxon>Pleosporales</taxon>
        <taxon>Pleosporales incertae sedis</taxon>
        <taxon>Aaosphaeria</taxon>
    </lineage>
</organism>
<dbReference type="RefSeq" id="XP_033388853.1">
    <property type="nucleotide sequence ID" value="XM_033530722.1"/>
</dbReference>
<dbReference type="GO" id="GO:0005886">
    <property type="term" value="C:plasma membrane"/>
    <property type="evidence" value="ECO:0007669"/>
    <property type="project" value="TreeGrafter"/>
</dbReference>
<dbReference type="Gene3D" id="1.10.3620.10">
    <property type="entry name" value="YdcF like domain"/>
    <property type="match status" value="1"/>
</dbReference>
<dbReference type="GeneID" id="54288119"/>
<keyword evidence="2" id="KW-1185">Reference proteome</keyword>
<dbReference type="AlphaFoldDB" id="A0A6A5Y7I4"/>
<dbReference type="Proteomes" id="UP000799778">
    <property type="component" value="Unassembled WGS sequence"/>
</dbReference>
<dbReference type="PANTHER" id="PTHR30336">
    <property type="entry name" value="INNER MEMBRANE PROTEIN, PROBABLE PERMEASE"/>
    <property type="match status" value="1"/>
</dbReference>
<dbReference type="EMBL" id="ML978066">
    <property type="protein sequence ID" value="KAF2020514.1"/>
    <property type="molecule type" value="Genomic_DNA"/>
</dbReference>
<dbReference type="PANTHER" id="PTHR30336:SF20">
    <property type="entry name" value="DUF218 DOMAIN-CONTAINING PROTEIN"/>
    <property type="match status" value="1"/>
</dbReference>
<protein>
    <submittedName>
        <fullName evidence="1">Uncharacterized protein</fullName>
    </submittedName>
</protein>
<dbReference type="OrthoDB" id="17725at2759"/>
<dbReference type="InterPro" id="IPR014729">
    <property type="entry name" value="Rossmann-like_a/b/a_fold"/>
</dbReference>
<name>A0A6A5Y7I4_9PLEO</name>
<dbReference type="Gene3D" id="3.40.50.620">
    <property type="entry name" value="HUPs"/>
    <property type="match status" value="1"/>
</dbReference>
<evidence type="ECO:0000313" key="1">
    <source>
        <dbReference type="EMBL" id="KAF2020514.1"/>
    </source>
</evidence>
<evidence type="ECO:0000313" key="2">
    <source>
        <dbReference type="Proteomes" id="UP000799778"/>
    </source>
</evidence>
<sequence>MGIADDINTIARFIACEDIPGLQSINPVDCIILCVSSVLHSPETVFNIIQARPSITKTLVLCGGIGHSTEPIYDAVARHPRFRDIAADVGGLPEAQVLHVIFERFYASQFAEDDPAPTILLEDRSITCATNATEARKLLEANGLGEIESMVIVQDPTMVRRTVECFKKAYEGAAHVPRFEGCPVFVPVVGSGAGGGLEFSAPVVAKEDMWPMERYLELVMGEIPRMRDDGNGYGPKGKGVIPHVDIPVEVEKAYGRLCDAIPNRRYKSI</sequence>
<gene>
    <name evidence="1" type="ORF">BU24DRAFT_445722</name>
</gene>
<dbReference type="InterPro" id="IPR051599">
    <property type="entry name" value="Cell_Envelope_Assoc"/>
</dbReference>
<reference evidence="1" key="1">
    <citation type="journal article" date="2020" name="Stud. Mycol.">
        <title>101 Dothideomycetes genomes: a test case for predicting lifestyles and emergence of pathogens.</title>
        <authorList>
            <person name="Haridas S."/>
            <person name="Albert R."/>
            <person name="Binder M."/>
            <person name="Bloem J."/>
            <person name="Labutti K."/>
            <person name="Salamov A."/>
            <person name="Andreopoulos B."/>
            <person name="Baker S."/>
            <person name="Barry K."/>
            <person name="Bills G."/>
            <person name="Bluhm B."/>
            <person name="Cannon C."/>
            <person name="Castanera R."/>
            <person name="Culley D."/>
            <person name="Daum C."/>
            <person name="Ezra D."/>
            <person name="Gonzalez J."/>
            <person name="Henrissat B."/>
            <person name="Kuo A."/>
            <person name="Liang C."/>
            <person name="Lipzen A."/>
            <person name="Lutzoni F."/>
            <person name="Magnuson J."/>
            <person name="Mondo S."/>
            <person name="Nolan M."/>
            <person name="Ohm R."/>
            <person name="Pangilinan J."/>
            <person name="Park H.-J."/>
            <person name="Ramirez L."/>
            <person name="Alfaro M."/>
            <person name="Sun H."/>
            <person name="Tritt A."/>
            <person name="Yoshinaga Y."/>
            <person name="Zwiers L.-H."/>
            <person name="Turgeon B."/>
            <person name="Goodwin S."/>
            <person name="Spatafora J."/>
            <person name="Crous P."/>
            <person name="Grigoriev I."/>
        </authorList>
    </citation>
    <scope>NUCLEOTIDE SEQUENCE</scope>
    <source>
        <strain evidence="1">CBS 175.79</strain>
    </source>
</reference>
<accession>A0A6A5Y7I4</accession>